<proteinExistence type="inferred from homology"/>
<evidence type="ECO:0000313" key="7">
    <source>
        <dbReference type="EMBL" id="KAK7340077.1"/>
    </source>
</evidence>
<reference evidence="7 8" key="1">
    <citation type="submission" date="2024-01" db="EMBL/GenBank/DDBJ databases">
        <title>The genomes of 5 underutilized Papilionoideae crops provide insights into root nodulation and disease resistanc.</title>
        <authorList>
            <person name="Jiang F."/>
        </authorList>
    </citation>
    <scope>NUCLEOTIDE SEQUENCE [LARGE SCALE GENOMIC DNA]</scope>
    <source>
        <strain evidence="7">LVBAO_FW01</strain>
        <tissue evidence="7">Leaves</tissue>
    </source>
</reference>
<comment type="similarity">
    <text evidence="2">Belongs to the tetraspanin (TM4SF) family.</text>
</comment>
<dbReference type="AlphaFoldDB" id="A0AAN9LQ07"/>
<dbReference type="InterPro" id="IPR044991">
    <property type="entry name" value="TET_plant"/>
</dbReference>
<keyword evidence="3 6" id="KW-0812">Transmembrane</keyword>
<keyword evidence="4 6" id="KW-1133">Transmembrane helix</keyword>
<dbReference type="GO" id="GO:0016020">
    <property type="term" value="C:membrane"/>
    <property type="evidence" value="ECO:0007669"/>
    <property type="project" value="UniProtKB-SubCell"/>
</dbReference>
<sequence>MLSSIMTFWVYLFLMFISIVFLLAFIIFPLLSLNKDVKNAFPNRGYKNYKLGDYSGWLSYKKVNNANTWKKITNCLHARNLYSNFKSKSLNNTVDQFYVENLSTFQSRY</sequence>
<evidence type="ECO:0000256" key="3">
    <source>
        <dbReference type="ARBA" id="ARBA00022692"/>
    </source>
</evidence>
<dbReference type="Proteomes" id="UP001367508">
    <property type="component" value="Unassembled WGS sequence"/>
</dbReference>
<keyword evidence="8" id="KW-1185">Reference proteome</keyword>
<dbReference type="PANTHER" id="PTHR32191">
    <property type="entry name" value="TETRASPANIN-8-RELATED"/>
    <property type="match status" value="1"/>
</dbReference>
<dbReference type="EMBL" id="JAYMYQ010000004">
    <property type="protein sequence ID" value="KAK7340077.1"/>
    <property type="molecule type" value="Genomic_DNA"/>
</dbReference>
<comment type="subcellular location">
    <subcellularLocation>
        <location evidence="1">Membrane</location>
    </subcellularLocation>
</comment>
<evidence type="ECO:0000256" key="4">
    <source>
        <dbReference type="ARBA" id="ARBA00022989"/>
    </source>
</evidence>
<evidence type="ECO:0000313" key="8">
    <source>
        <dbReference type="Proteomes" id="UP001367508"/>
    </source>
</evidence>
<feature type="transmembrane region" description="Helical" evidence="6">
    <location>
        <begin position="6"/>
        <end position="31"/>
    </location>
</feature>
<evidence type="ECO:0000256" key="2">
    <source>
        <dbReference type="ARBA" id="ARBA00006840"/>
    </source>
</evidence>
<gene>
    <name evidence="7" type="ORF">VNO77_20770</name>
</gene>
<evidence type="ECO:0000256" key="1">
    <source>
        <dbReference type="ARBA" id="ARBA00004370"/>
    </source>
</evidence>
<organism evidence="7 8">
    <name type="scientific">Canavalia gladiata</name>
    <name type="common">Sword bean</name>
    <name type="synonym">Dolichos gladiatus</name>
    <dbReference type="NCBI Taxonomy" id="3824"/>
    <lineage>
        <taxon>Eukaryota</taxon>
        <taxon>Viridiplantae</taxon>
        <taxon>Streptophyta</taxon>
        <taxon>Embryophyta</taxon>
        <taxon>Tracheophyta</taxon>
        <taxon>Spermatophyta</taxon>
        <taxon>Magnoliopsida</taxon>
        <taxon>eudicotyledons</taxon>
        <taxon>Gunneridae</taxon>
        <taxon>Pentapetalae</taxon>
        <taxon>rosids</taxon>
        <taxon>fabids</taxon>
        <taxon>Fabales</taxon>
        <taxon>Fabaceae</taxon>
        <taxon>Papilionoideae</taxon>
        <taxon>50 kb inversion clade</taxon>
        <taxon>NPAAA clade</taxon>
        <taxon>indigoferoid/millettioid clade</taxon>
        <taxon>Phaseoleae</taxon>
        <taxon>Canavalia</taxon>
    </lineage>
</organism>
<evidence type="ECO:0000256" key="5">
    <source>
        <dbReference type="ARBA" id="ARBA00023136"/>
    </source>
</evidence>
<evidence type="ECO:0000256" key="6">
    <source>
        <dbReference type="SAM" id="Phobius"/>
    </source>
</evidence>
<comment type="caution">
    <text evidence="7">The sequence shown here is derived from an EMBL/GenBank/DDBJ whole genome shotgun (WGS) entry which is preliminary data.</text>
</comment>
<keyword evidence="5 6" id="KW-0472">Membrane</keyword>
<name>A0AAN9LQ07_CANGL</name>
<dbReference type="GO" id="GO:0009734">
    <property type="term" value="P:auxin-activated signaling pathway"/>
    <property type="evidence" value="ECO:0007669"/>
    <property type="project" value="InterPro"/>
</dbReference>
<accession>A0AAN9LQ07</accession>
<protein>
    <submittedName>
        <fullName evidence="7">Uncharacterized protein</fullName>
    </submittedName>
</protein>